<proteinExistence type="predicted"/>
<keyword evidence="2" id="KW-1185">Reference proteome</keyword>
<name>A0ABP0G3W9_CLALP</name>
<sequence>MAVHNSRRIGKREVKRKTGNDRLAMPCITDAMIRKADVRKQEFYTVFDLYAIVSPYYYNTNSVMEAHSRKKCANKCQSRLFAEY</sequence>
<reference evidence="1 2" key="1">
    <citation type="submission" date="2024-02" db="EMBL/GenBank/DDBJ databases">
        <authorList>
            <person name="Daric V."/>
            <person name="Darras S."/>
        </authorList>
    </citation>
    <scope>NUCLEOTIDE SEQUENCE [LARGE SCALE GENOMIC DNA]</scope>
</reference>
<evidence type="ECO:0000313" key="1">
    <source>
        <dbReference type="EMBL" id="CAK8686542.1"/>
    </source>
</evidence>
<evidence type="ECO:0000313" key="2">
    <source>
        <dbReference type="Proteomes" id="UP001642483"/>
    </source>
</evidence>
<dbReference type="Proteomes" id="UP001642483">
    <property type="component" value="Unassembled WGS sequence"/>
</dbReference>
<protein>
    <submittedName>
        <fullName evidence="1">Uncharacterized protein</fullName>
    </submittedName>
</protein>
<dbReference type="EMBL" id="CAWYQH010000102">
    <property type="protein sequence ID" value="CAK8686542.1"/>
    <property type="molecule type" value="Genomic_DNA"/>
</dbReference>
<comment type="caution">
    <text evidence="1">The sequence shown here is derived from an EMBL/GenBank/DDBJ whole genome shotgun (WGS) entry which is preliminary data.</text>
</comment>
<accession>A0ABP0G3W9</accession>
<gene>
    <name evidence="1" type="ORF">CVLEPA_LOCUS18463</name>
</gene>
<organism evidence="1 2">
    <name type="scientific">Clavelina lepadiformis</name>
    <name type="common">Light-bulb sea squirt</name>
    <name type="synonym">Ascidia lepadiformis</name>
    <dbReference type="NCBI Taxonomy" id="159417"/>
    <lineage>
        <taxon>Eukaryota</taxon>
        <taxon>Metazoa</taxon>
        <taxon>Chordata</taxon>
        <taxon>Tunicata</taxon>
        <taxon>Ascidiacea</taxon>
        <taxon>Aplousobranchia</taxon>
        <taxon>Clavelinidae</taxon>
        <taxon>Clavelina</taxon>
    </lineage>
</organism>